<dbReference type="EMBL" id="JAINVV010000013">
    <property type="protein sequence ID" value="MBY8825681.1"/>
    <property type="molecule type" value="Genomic_DNA"/>
</dbReference>
<dbReference type="PANTHER" id="PTHR38598:SF1">
    <property type="entry name" value="INNER MEMBRANE PROTEIN YJCH"/>
    <property type="match status" value="1"/>
</dbReference>
<accession>A0ABS7PWL4</accession>
<dbReference type="RefSeq" id="WP_222992788.1">
    <property type="nucleotide sequence ID" value="NZ_JAINVV010000013.1"/>
</dbReference>
<evidence type="ECO:0000256" key="1">
    <source>
        <dbReference type="SAM" id="Phobius"/>
    </source>
</evidence>
<name>A0ABS7PWL4_9SPHN</name>
<keyword evidence="1" id="KW-0472">Membrane</keyword>
<comment type="caution">
    <text evidence="2">The sequence shown here is derived from an EMBL/GenBank/DDBJ whole genome shotgun (WGS) entry which is preliminary data.</text>
</comment>
<proteinExistence type="predicted"/>
<sequence length="102" mass="11196">MADPVADTLEQDPRYAALLRDRARFAWLLSILMFAAFLGYIGLIAFDKAALARPIGGGVTSLGIPAGIGLILFAILLTGFYVWRANRVYDRRMAEILAAHRS</sequence>
<keyword evidence="3" id="KW-1185">Reference proteome</keyword>
<dbReference type="Pfam" id="PF04341">
    <property type="entry name" value="DUF485"/>
    <property type="match status" value="1"/>
</dbReference>
<gene>
    <name evidence="2" type="ORF">K7G82_25490</name>
</gene>
<protein>
    <submittedName>
        <fullName evidence="2">DUF485 domain-containing protein</fullName>
    </submittedName>
</protein>
<keyword evidence="1" id="KW-1133">Transmembrane helix</keyword>
<dbReference type="Proteomes" id="UP000706039">
    <property type="component" value="Unassembled WGS sequence"/>
</dbReference>
<evidence type="ECO:0000313" key="2">
    <source>
        <dbReference type="EMBL" id="MBY8825681.1"/>
    </source>
</evidence>
<feature type="transmembrane region" description="Helical" evidence="1">
    <location>
        <begin position="25"/>
        <end position="46"/>
    </location>
</feature>
<organism evidence="2 3">
    <name type="scientific">Sphingomonas colocasiae</name>
    <dbReference type="NCBI Taxonomy" id="1848973"/>
    <lineage>
        <taxon>Bacteria</taxon>
        <taxon>Pseudomonadati</taxon>
        <taxon>Pseudomonadota</taxon>
        <taxon>Alphaproteobacteria</taxon>
        <taxon>Sphingomonadales</taxon>
        <taxon>Sphingomonadaceae</taxon>
        <taxon>Sphingomonas</taxon>
    </lineage>
</organism>
<dbReference type="InterPro" id="IPR007436">
    <property type="entry name" value="DUF485"/>
</dbReference>
<feature type="transmembrane region" description="Helical" evidence="1">
    <location>
        <begin position="58"/>
        <end position="83"/>
    </location>
</feature>
<dbReference type="PANTHER" id="PTHR38598">
    <property type="entry name" value="INNER MEMBRANE PROTEIN YJCH"/>
    <property type="match status" value="1"/>
</dbReference>
<dbReference type="InterPro" id="IPR052959">
    <property type="entry name" value="Inner_membrane_assoc"/>
</dbReference>
<evidence type="ECO:0000313" key="3">
    <source>
        <dbReference type="Proteomes" id="UP000706039"/>
    </source>
</evidence>
<reference evidence="2 3" key="1">
    <citation type="submission" date="2021-08" db="EMBL/GenBank/DDBJ databases">
        <authorList>
            <person name="Tuo L."/>
        </authorList>
    </citation>
    <scope>NUCLEOTIDE SEQUENCE [LARGE SCALE GENOMIC DNA]</scope>
    <source>
        <strain evidence="2 3">JCM 31229</strain>
    </source>
</reference>
<keyword evidence="1" id="KW-0812">Transmembrane</keyword>